<accession>A0A170WPC6</accession>
<reference evidence="2" key="1">
    <citation type="submission" date="2016-04" db="EMBL/GenBank/DDBJ databases">
        <authorList>
            <person name="Calderon-Fernandez G.M.Sr."/>
        </authorList>
    </citation>
    <scope>NUCLEOTIDE SEQUENCE</scope>
    <source>
        <strain evidence="2">Int1</strain>
        <tissue evidence="2">Integument</tissue>
    </source>
</reference>
<feature type="domain" description="Dynein heavy chain ATP-binding dynein motor region" evidence="1">
    <location>
        <begin position="3"/>
        <end position="37"/>
    </location>
</feature>
<protein>
    <submittedName>
        <fullName evidence="2">Dynein heavy chain axonemal</fullName>
    </submittedName>
</protein>
<dbReference type="EMBL" id="GEMB01005336">
    <property type="protein sequence ID" value="JAR97982.1"/>
    <property type="molecule type" value="Transcribed_RNA"/>
</dbReference>
<evidence type="ECO:0000313" key="2">
    <source>
        <dbReference type="EMBL" id="JAR97982.1"/>
    </source>
</evidence>
<proteinExistence type="predicted"/>
<dbReference type="AlphaFoldDB" id="A0A170WPC6"/>
<dbReference type="InterPro" id="IPR035706">
    <property type="entry name" value="AAA_9"/>
</dbReference>
<name>A0A170WPC6_TRIIF</name>
<dbReference type="InterPro" id="IPR027417">
    <property type="entry name" value="P-loop_NTPase"/>
</dbReference>
<dbReference type="Gene3D" id="3.40.50.300">
    <property type="entry name" value="P-loop containing nucleotide triphosphate hydrolases"/>
    <property type="match status" value="1"/>
</dbReference>
<evidence type="ECO:0000259" key="1">
    <source>
        <dbReference type="Pfam" id="PF12781"/>
    </source>
</evidence>
<organism evidence="2">
    <name type="scientific">Triatoma infestans</name>
    <name type="common">Assassin bug</name>
    <dbReference type="NCBI Taxonomy" id="30076"/>
    <lineage>
        <taxon>Eukaryota</taxon>
        <taxon>Metazoa</taxon>
        <taxon>Ecdysozoa</taxon>
        <taxon>Arthropoda</taxon>
        <taxon>Hexapoda</taxon>
        <taxon>Insecta</taxon>
        <taxon>Pterygota</taxon>
        <taxon>Neoptera</taxon>
        <taxon>Paraneoptera</taxon>
        <taxon>Hemiptera</taxon>
        <taxon>Heteroptera</taxon>
        <taxon>Panheteroptera</taxon>
        <taxon>Cimicomorpha</taxon>
        <taxon>Reduviidae</taxon>
        <taxon>Triatominae</taxon>
        <taxon>Triatoma</taxon>
    </lineage>
</organism>
<dbReference type="Pfam" id="PF12781">
    <property type="entry name" value="AAA_9"/>
    <property type="match status" value="1"/>
</dbReference>
<sequence>MLYLKVGDSLLQYHPDFRFYITTRLRNPHYLPGNCSQGYADKFYDHPSRFGRPAFGDCSS</sequence>
<reference evidence="2" key="2">
    <citation type="journal article" date="2017" name="J. Med. Entomol.">
        <title>Transcriptome Analysis of the Triatoma infestans (Hemiptera: Reduviidae) Integument.</title>
        <authorList>
            <person name="Calderon-Fernandez G.M."/>
            <person name="Moriconi D.E."/>
            <person name="Dulbecco A.B."/>
            <person name="Juarez M.P."/>
        </authorList>
    </citation>
    <scope>NUCLEOTIDE SEQUENCE</scope>
    <source>
        <strain evidence="2">Int1</strain>
        <tissue evidence="2">Integument</tissue>
    </source>
</reference>